<feature type="non-terminal residue" evidence="2">
    <location>
        <position position="1"/>
    </location>
</feature>
<dbReference type="Pfam" id="PF02136">
    <property type="entry name" value="NTF2"/>
    <property type="match status" value="1"/>
</dbReference>
<keyword evidence="3" id="KW-1185">Reference proteome</keyword>
<dbReference type="InterPro" id="IPR032710">
    <property type="entry name" value="NTF2-like_dom_sf"/>
</dbReference>
<evidence type="ECO:0000313" key="2">
    <source>
        <dbReference type="EMBL" id="NXS43894.1"/>
    </source>
</evidence>
<proteinExistence type="predicted"/>
<dbReference type="OrthoDB" id="6507044at2759"/>
<comment type="caution">
    <text evidence="2">The sequence shown here is derived from an EMBL/GenBank/DDBJ whole genome shotgun (WGS) entry which is preliminary data.</text>
</comment>
<feature type="non-terminal residue" evidence="2">
    <location>
        <position position="113"/>
    </location>
</feature>
<dbReference type="EMBL" id="VYZW01028148">
    <property type="protein sequence ID" value="NXS43894.1"/>
    <property type="molecule type" value="Genomic_DNA"/>
</dbReference>
<dbReference type="Gene3D" id="3.10.450.50">
    <property type="match status" value="2"/>
</dbReference>
<accession>A0A7L2UE33</accession>
<sequence>MGDKPIWEQIGSSFVQHYYQLFDADRTQLGAIYVSIYEKGAGTLSHYLYRFLYFDVWEYTGIFSVLHLVTYFSCHAQADDDQVLGFHQTFLLKSFQGAWVCTNEVFRLALHNV</sequence>
<protein>
    <submittedName>
        <fullName evidence="2">NTF2 factor</fullName>
    </submittedName>
</protein>
<dbReference type="InterPro" id="IPR002075">
    <property type="entry name" value="NTF2_dom"/>
</dbReference>
<dbReference type="Proteomes" id="UP000528411">
    <property type="component" value="Unassembled WGS sequence"/>
</dbReference>
<dbReference type="AlphaFoldDB" id="A0A7L2UE33"/>
<dbReference type="PROSITE" id="PS50177">
    <property type="entry name" value="NTF2_DOMAIN"/>
    <property type="match status" value="1"/>
</dbReference>
<dbReference type="InterPro" id="IPR018222">
    <property type="entry name" value="Nuclear_transport_factor_2_euk"/>
</dbReference>
<evidence type="ECO:0000259" key="1">
    <source>
        <dbReference type="PROSITE" id="PS50177"/>
    </source>
</evidence>
<evidence type="ECO:0000313" key="3">
    <source>
        <dbReference type="Proteomes" id="UP000528411"/>
    </source>
</evidence>
<reference evidence="2 3" key="1">
    <citation type="submission" date="2019-09" db="EMBL/GenBank/DDBJ databases">
        <title>Bird 10,000 Genomes (B10K) Project - Family phase.</title>
        <authorList>
            <person name="Zhang G."/>
        </authorList>
    </citation>
    <scope>NUCLEOTIDE SEQUENCE [LARGE SCALE GENOMIC DNA]</scope>
    <source>
        <strain evidence="2">B10K-DU-012-56</strain>
    </source>
</reference>
<name>A0A7L2UE33_BALRX</name>
<organism evidence="2 3">
    <name type="scientific">Balaeniceps rex</name>
    <name type="common">Shoebill</name>
    <dbReference type="NCBI Taxonomy" id="33584"/>
    <lineage>
        <taxon>Eukaryota</taxon>
        <taxon>Metazoa</taxon>
        <taxon>Chordata</taxon>
        <taxon>Craniata</taxon>
        <taxon>Vertebrata</taxon>
        <taxon>Euteleostomi</taxon>
        <taxon>Archelosauria</taxon>
        <taxon>Archosauria</taxon>
        <taxon>Dinosauria</taxon>
        <taxon>Saurischia</taxon>
        <taxon>Theropoda</taxon>
        <taxon>Coelurosauria</taxon>
        <taxon>Aves</taxon>
        <taxon>Neognathae</taxon>
        <taxon>Neoaves</taxon>
        <taxon>Aequornithes</taxon>
        <taxon>Pelecaniformes</taxon>
        <taxon>Balaenicipitidae</taxon>
        <taxon>Balaeniceps</taxon>
    </lineage>
</organism>
<feature type="domain" description="NTF2" evidence="1">
    <location>
        <begin position="10"/>
        <end position="39"/>
    </location>
</feature>
<dbReference type="SUPFAM" id="SSF54427">
    <property type="entry name" value="NTF2-like"/>
    <property type="match status" value="1"/>
</dbReference>
<gene>
    <name evidence="2" type="primary">Nutf2</name>
    <name evidence="2" type="ORF">BALREX_R00547</name>
</gene>